<dbReference type="Gene3D" id="3.30.1060.10">
    <property type="entry name" value="Peptide methionine sulphoxide reductase MsrA"/>
    <property type="match status" value="1"/>
</dbReference>
<dbReference type="GO" id="GO:0008113">
    <property type="term" value="F:peptide-methionine (S)-S-oxide reductase activity"/>
    <property type="evidence" value="ECO:0007669"/>
    <property type="project" value="UniProtKB-UniRule"/>
</dbReference>
<accession>A0ABD4T574</accession>
<dbReference type="SUPFAM" id="SSF55068">
    <property type="entry name" value="Peptide methionine sulfoxide reductase"/>
    <property type="match status" value="1"/>
</dbReference>
<dbReference type="Proteomes" id="UP000031561">
    <property type="component" value="Unassembled WGS sequence"/>
</dbReference>
<dbReference type="Pfam" id="PF01625">
    <property type="entry name" value="PMSR"/>
    <property type="match status" value="1"/>
</dbReference>
<reference evidence="8 9" key="1">
    <citation type="journal article" date="2015" name="Genome Announc.">
        <title>Draft Genome Sequence of Filamentous Marine Cyanobacterium Lyngbya confervoides Strain BDU141951.</title>
        <authorList>
            <person name="Chandrababunaidu M.M."/>
            <person name="Sen D."/>
            <person name="Tripathy S."/>
        </authorList>
    </citation>
    <scope>NUCLEOTIDE SEQUENCE [LARGE SCALE GENOMIC DNA]</scope>
    <source>
        <strain evidence="8 9">BDU141951</strain>
    </source>
</reference>
<feature type="chain" id="PRO_5044829414" description="Peptide methionine sulfoxide reductase MsrA" evidence="6">
    <location>
        <begin position="28"/>
        <end position="224"/>
    </location>
</feature>
<evidence type="ECO:0000313" key="8">
    <source>
        <dbReference type="EMBL" id="MCM1983838.1"/>
    </source>
</evidence>
<keyword evidence="2 5" id="KW-0560">Oxidoreductase</keyword>
<keyword evidence="6" id="KW-0732">Signal</keyword>
<dbReference type="PANTHER" id="PTHR43774">
    <property type="entry name" value="PEPTIDE METHIONINE SULFOXIDE REDUCTASE"/>
    <property type="match status" value="1"/>
</dbReference>
<organism evidence="8 9">
    <name type="scientific">Lyngbya confervoides BDU141951</name>
    <dbReference type="NCBI Taxonomy" id="1574623"/>
    <lineage>
        <taxon>Bacteria</taxon>
        <taxon>Bacillati</taxon>
        <taxon>Cyanobacteriota</taxon>
        <taxon>Cyanophyceae</taxon>
        <taxon>Oscillatoriophycideae</taxon>
        <taxon>Oscillatoriales</taxon>
        <taxon>Microcoleaceae</taxon>
        <taxon>Lyngbya</taxon>
    </lineage>
</organism>
<feature type="active site" evidence="5">
    <location>
        <position position="54"/>
    </location>
</feature>
<dbReference type="InterPro" id="IPR036509">
    <property type="entry name" value="Met_Sox_Rdtase_MsrA_sf"/>
</dbReference>
<comment type="caution">
    <text evidence="8">The sequence shown here is derived from an EMBL/GenBank/DDBJ whole genome shotgun (WGS) entry which is preliminary data.</text>
</comment>
<evidence type="ECO:0000256" key="2">
    <source>
        <dbReference type="ARBA" id="ARBA00023002"/>
    </source>
</evidence>
<gene>
    <name evidence="5 8" type="primary">msrA</name>
    <name evidence="8" type="ORF">QQ91_0013535</name>
</gene>
<evidence type="ECO:0000259" key="7">
    <source>
        <dbReference type="Pfam" id="PF01625"/>
    </source>
</evidence>
<evidence type="ECO:0000256" key="6">
    <source>
        <dbReference type="SAM" id="SignalP"/>
    </source>
</evidence>
<evidence type="ECO:0000256" key="4">
    <source>
        <dbReference type="ARBA" id="ARBA00048782"/>
    </source>
</evidence>
<sequence>MTAKRWFFAVLLCGLLLFGCHSSHSLADPSLANRPEAAHPPEPVLAEATFAGGCFWCMEKPFDLLAGVVETTSGYTGGSGQNPTYRQVSSGGTGHVEAVRVRYDPDRVSYDQLLSVFWKNVDPLDAQGQFCDRGSQYQARIFYHNSPQQQQAEASKQALEASGQLPGPITTQIVAATPFYPAEDYHQDYYQKNPLQYQFYRLSCGRDHRLSELWGNAQSVSLRP</sequence>
<dbReference type="InterPro" id="IPR002569">
    <property type="entry name" value="Met_Sox_Rdtase_MsrA_dom"/>
</dbReference>
<comment type="similarity">
    <text evidence="1 5">Belongs to the MsrA Met sulfoxide reductase family.</text>
</comment>
<comment type="catalytic activity">
    <reaction evidence="3 5">
        <text>L-methionyl-[protein] + [thioredoxin]-disulfide + H2O = L-methionyl-(S)-S-oxide-[protein] + [thioredoxin]-dithiol</text>
        <dbReference type="Rhea" id="RHEA:14217"/>
        <dbReference type="Rhea" id="RHEA-COMP:10698"/>
        <dbReference type="Rhea" id="RHEA-COMP:10700"/>
        <dbReference type="Rhea" id="RHEA-COMP:12313"/>
        <dbReference type="Rhea" id="RHEA-COMP:12315"/>
        <dbReference type="ChEBI" id="CHEBI:15377"/>
        <dbReference type="ChEBI" id="CHEBI:16044"/>
        <dbReference type="ChEBI" id="CHEBI:29950"/>
        <dbReference type="ChEBI" id="CHEBI:44120"/>
        <dbReference type="ChEBI" id="CHEBI:50058"/>
        <dbReference type="EC" id="1.8.4.11"/>
    </reaction>
</comment>
<keyword evidence="9" id="KW-1185">Reference proteome</keyword>
<dbReference type="RefSeq" id="WP_166275438.1">
    <property type="nucleotide sequence ID" value="NZ_JTHE03000079.1"/>
</dbReference>
<dbReference type="HAMAP" id="MF_01401">
    <property type="entry name" value="MsrA"/>
    <property type="match status" value="1"/>
</dbReference>
<evidence type="ECO:0000313" key="9">
    <source>
        <dbReference type="Proteomes" id="UP000031561"/>
    </source>
</evidence>
<dbReference type="NCBIfam" id="TIGR00401">
    <property type="entry name" value="msrA"/>
    <property type="match status" value="1"/>
</dbReference>
<dbReference type="EMBL" id="JTHE03000079">
    <property type="protein sequence ID" value="MCM1983838.1"/>
    <property type="molecule type" value="Genomic_DNA"/>
</dbReference>
<evidence type="ECO:0000256" key="5">
    <source>
        <dbReference type="HAMAP-Rule" id="MF_01401"/>
    </source>
</evidence>
<comment type="function">
    <text evidence="5">Has an important function as a repair enzyme for proteins that have been inactivated by oxidation. Catalyzes the reversible oxidation-reduction of methionine sulfoxide in proteins to methionine.</text>
</comment>
<protein>
    <recommendedName>
        <fullName evidence="5">Peptide methionine sulfoxide reductase MsrA</fullName>
        <shortName evidence="5">Protein-methionine-S-oxide reductase</shortName>
        <ecNumber evidence="5">1.8.4.11</ecNumber>
    </recommendedName>
    <alternativeName>
        <fullName evidence="5">Peptide-methionine (S)-S-oxide reductase</fullName>
        <shortName evidence="5">Peptide Met(O) reductase</shortName>
    </alternativeName>
</protein>
<feature type="signal peptide" evidence="6">
    <location>
        <begin position="1"/>
        <end position="27"/>
    </location>
</feature>
<evidence type="ECO:0000256" key="1">
    <source>
        <dbReference type="ARBA" id="ARBA00005591"/>
    </source>
</evidence>
<evidence type="ECO:0000256" key="3">
    <source>
        <dbReference type="ARBA" id="ARBA00047806"/>
    </source>
</evidence>
<comment type="catalytic activity">
    <reaction evidence="4 5">
        <text>[thioredoxin]-disulfide + L-methionine + H2O = L-methionine (S)-S-oxide + [thioredoxin]-dithiol</text>
        <dbReference type="Rhea" id="RHEA:19993"/>
        <dbReference type="Rhea" id="RHEA-COMP:10698"/>
        <dbReference type="Rhea" id="RHEA-COMP:10700"/>
        <dbReference type="ChEBI" id="CHEBI:15377"/>
        <dbReference type="ChEBI" id="CHEBI:29950"/>
        <dbReference type="ChEBI" id="CHEBI:50058"/>
        <dbReference type="ChEBI" id="CHEBI:57844"/>
        <dbReference type="ChEBI" id="CHEBI:58772"/>
        <dbReference type="EC" id="1.8.4.11"/>
    </reaction>
</comment>
<dbReference type="PROSITE" id="PS51257">
    <property type="entry name" value="PROKAR_LIPOPROTEIN"/>
    <property type="match status" value="1"/>
</dbReference>
<proteinExistence type="inferred from homology"/>
<dbReference type="AlphaFoldDB" id="A0ABD4T574"/>
<dbReference type="PANTHER" id="PTHR43774:SF1">
    <property type="entry name" value="PEPTIDE METHIONINE SULFOXIDE REDUCTASE MSRA 2"/>
    <property type="match status" value="1"/>
</dbReference>
<name>A0ABD4T574_9CYAN</name>
<dbReference type="EC" id="1.8.4.11" evidence="5"/>
<feature type="domain" description="Peptide methionine sulphoxide reductase MsrA" evidence="7">
    <location>
        <begin position="47"/>
        <end position="198"/>
    </location>
</feature>